<dbReference type="SMART" id="SM00245">
    <property type="entry name" value="TSPc"/>
    <property type="match status" value="1"/>
</dbReference>
<organism evidence="2 3">
    <name type="scientific">Phyllobacterium salinisoli</name>
    <dbReference type="NCBI Taxonomy" id="1899321"/>
    <lineage>
        <taxon>Bacteria</taxon>
        <taxon>Pseudomonadati</taxon>
        <taxon>Pseudomonadota</taxon>
        <taxon>Alphaproteobacteria</taxon>
        <taxon>Hyphomicrobiales</taxon>
        <taxon>Phyllobacteriaceae</taxon>
        <taxon>Phyllobacterium</taxon>
    </lineage>
</organism>
<dbReference type="AlphaFoldDB" id="A0A368JWH7"/>
<protein>
    <recommendedName>
        <fullName evidence="1">Tail specific protease domain-containing protein</fullName>
    </recommendedName>
</protein>
<dbReference type="GO" id="GO:0006508">
    <property type="term" value="P:proteolysis"/>
    <property type="evidence" value="ECO:0007669"/>
    <property type="project" value="InterPro"/>
</dbReference>
<dbReference type="SUPFAM" id="SSF52096">
    <property type="entry name" value="ClpP/crotonase"/>
    <property type="match status" value="1"/>
</dbReference>
<keyword evidence="3" id="KW-1185">Reference proteome</keyword>
<evidence type="ECO:0000313" key="2">
    <source>
        <dbReference type="EMBL" id="RCS21507.1"/>
    </source>
</evidence>
<dbReference type="Pfam" id="PF03572">
    <property type="entry name" value="Peptidase_S41"/>
    <property type="match status" value="1"/>
</dbReference>
<name>A0A368JWH7_9HYPH</name>
<proteinExistence type="predicted"/>
<dbReference type="InterPro" id="IPR036034">
    <property type="entry name" value="PDZ_sf"/>
</dbReference>
<dbReference type="Gene3D" id="3.30.750.44">
    <property type="match status" value="1"/>
</dbReference>
<evidence type="ECO:0000313" key="3">
    <source>
        <dbReference type="Proteomes" id="UP000253420"/>
    </source>
</evidence>
<dbReference type="InterPro" id="IPR029045">
    <property type="entry name" value="ClpP/crotonase-like_dom_sf"/>
</dbReference>
<dbReference type="Proteomes" id="UP000253420">
    <property type="component" value="Unassembled WGS sequence"/>
</dbReference>
<dbReference type="EMBL" id="QOZG01000030">
    <property type="protein sequence ID" value="RCS21507.1"/>
    <property type="molecule type" value="Genomic_DNA"/>
</dbReference>
<sequence length="446" mass="48025">MLRLRFIWRKIPMIALPPLFNCKPSHIAGRAGLFMLVAAVVPFWHSAAAGIDTTVRIATINSICNLLQAHFLDPSMRGLDWNAECISAKAAVQTIGDNEQRFQEIATSLPAKLKTSHTAYYPPDDAMLAILYSVYGELDYLKATTDVRGGAPELRGSGIFAVRIGDRDFIDQILDDSPAQKAGLREGDEIVAAGSAVFSAYWPGLKSAPIRQETTVQFRRRPDGPVEGKTLPLISGDALSVLAEATTASARLIERHGAKIGYLRGWTMLTREAAGGPAQAMQAAIYGKFADADAVILDARGKIGGGGMDILDVYFGPRTSLSWKGRGDDRWIDQKSMRPNVPLVIIVDGHTRSAAEVMAHVAKHQRRALLVGSRTAGAASGGSLFPLPDGGGLYIAVAALRSYGEVLEGKGVEPDILVERSLPYADGADPQLERAIEEATRLARRN</sequence>
<dbReference type="CDD" id="cd07562">
    <property type="entry name" value="Peptidase_S41_TRI"/>
    <property type="match status" value="1"/>
</dbReference>
<dbReference type="PANTHER" id="PTHR32060:SF22">
    <property type="entry name" value="CARBOXYL-TERMINAL-PROCESSING PEPTIDASE 3, CHLOROPLASTIC"/>
    <property type="match status" value="1"/>
</dbReference>
<dbReference type="Gene3D" id="3.90.226.10">
    <property type="entry name" value="2-enoyl-CoA Hydratase, Chain A, domain 1"/>
    <property type="match status" value="1"/>
</dbReference>
<accession>A0A368JWH7</accession>
<dbReference type="InterPro" id="IPR005151">
    <property type="entry name" value="Tail-specific_protease"/>
</dbReference>
<feature type="domain" description="Tail specific protease" evidence="1">
    <location>
        <begin position="211"/>
        <end position="419"/>
    </location>
</feature>
<reference evidence="2 3" key="1">
    <citation type="submission" date="2018-07" db="EMBL/GenBank/DDBJ databases">
        <title>The draft genome of Phyllobacterium salinisoli.</title>
        <authorList>
            <person name="Liu L."/>
            <person name="Li L."/>
            <person name="Zhang X."/>
            <person name="Liang L."/>
        </authorList>
    </citation>
    <scope>NUCLEOTIDE SEQUENCE [LARGE SCALE GENOMIC DNA]</scope>
    <source>
        <strain evidence="2 3">LLAN61</strain>
    </source>
</reference>
<dbReference type="GO" id="GO:0004175">
    <property type="term" value="F:endopeptidase activity"/>
    <property type="evidence" value="ECO:0007669"/>
    <property type="project" value="TreeGrafter"/>
</dbReference>
<dbReference type="GO" id="GO:0008236">
    <property type="term" value="F:serine-type peptidase activity"/>
    <property type="evidence" value="ECO:0007669"/>
    <property type="project" value="InterPro"/>
</dbReference>
<dbReference type="PANTHER" id="PTHR32060">
    <property type="entry name" value="TAIL-SPECIFIC PROTEASE"/>
    <property type="match status" value="1"/>
</dbReference>
<comment type="caution">
    <text evidence="2">The sequence shown here is derived from an EMBL/GenBank/DDBJ whole genome shotgun (WGS) entry which is preliminary data.</text>
</comment>
<evidence type="ECO:0000259" key="1">
    <source>
        <dbReference type="SMART" id="SM00245"/>
    </source>
</evidence>
<dbReference type="SUPFAM" id="SSF50156">
    <property type="entry name" value="PDZ domain-like"/>
    <property type="match status" value="1"/>
</dbReference>
<gene>
    <name evidence="2" type="ORF">DUT91_23630</name>
</gene>
<dbReference type="Gene3D" id="2.30.42.10">
    <property type="match status" value="1"/>
</dbReference>